<dbReference type="EMBL" id="JOJR01018706">
    <property type="protein sequence ID" value="RCN24562.1"/>
    <property type="molecule type" value="Genomic_DNA"/>
</dbReference>
<name>A0A368EXQ2_ANCCA</name>
<proteinExistence type="predicted"/>
<evidence type="ECO:0000313" key="2">
    <source>
        <dbReference type="Proteomes" id="UP000252519"/>
    </source>
</evidence>
<reference evidence="1 2" key="1">
    <citation type="submission" date="2014-10" db="EMBL/GenBank/DDBJ databases">
        <title>Draft genome of the hookworm Ancylostoma caninum.</title>
        <authorList>
            <person name="Mitreva M."/>
        </authorList>
    </citation>
    <scope>NUCLEOTIDE SEQUENCE [LARGE SCALE GENOMIC DNA]</scope>
    <source>
        <strain evidence="1 2">Baltimore</strain>
    </source>
</reference>
<dbReference type="AlphaFoldDB" id="A0A368EXQ2"/>
<feature type="non-terminal residue" evidence="1">
    <location>
        <position position="101"/>
    </location>
</feature>
<evidence type="ECO:0000313" key="1">
    <source>
        <dbReference type="EMBL" id="RCN24562.1"/>
    </source>
</evidence>
<gene>
    <name evidence="1" type="ORF">ANCCAN_29740</name>
</gene>
<dbReference type="OrthoDB" id="5796844at2759"/>
<keyword evidence="2" id="KW-1185">Reference proteome</keyword>
<accession>A0A368EXQ2</accession>
<comment type="caution">
    <text evidence="1">The sequence shown here is derived from an EMBL/GenBank/DDBJ whole genome shotgun (WGS) entry which is preliminary data.</text>
</comment>
<sequence length="101" mass="12103">MFKDLRTRVLMSENYTTARYRMLLISAIRKDISDEFKQLLELQMKIKFGEYDDAINYLNEVMRDNRDFIYKVIEMVADDYTQRGVENMEGFGCELFLSESE</sequence>
<dbReference type="Proteomes" id="UP000252519">
    <property type="component" value="Unassembled WGS sequence"/>
</dbReference>
<dbReference type="STRING" id="29170.A0A368EXQ2"/>
<protein>
    <submittedName>
        <fullName evidence="1">Uncharacterized protein</fullName>
    </submittedName>
</protein>
<organism evidence="1 2">
    <name type="scientific">Ancylostoma caninum</name>
    <name type="common">Dog hookworm</name>
    <dbReference type="NCBI Taxonomy" id="29170"/>
    <lineage>
        <taxon>Eukaryota</taxon>
        <taxon>Metazoa</taxon>
        <taxon>Ecdysozoa</taxon>
        <taxon>Nematoda</taxon>
        <taxon>Chromadorea</taxon>
        <taxon>Rhabditida</taxon>
        <taxon>Rhabditina</taxon>
        <taxon>Rhabditomorpha</taxon>
        <taxon>Strongyloidea</taxon>
        <taxon>Ancylostomatidae</taxon>
        <taxon>Ancylostomatinae</taxon>
        <taxon>Ancylostoma</taxon>
    </lineage>
</organism>